<dbReference type="Proteomes" id="UP000256970">
    <property type="component" value="Unassembled WGS sequence"/>
</dbReference>
<comment type="catalytic activity">
    <reaction evidence="11">
        <text>a 5'-end NAD(+)-phospho-ribonucleoside in mRNA + H2O = a 5'-end phospho-adenosine-phospho-ribonucleoside in mRNA + beta-nicotinamide D-ribonucleotide + 2 H(+)</text>
        <dbReference type="Rhea" id="RHEA:60876"/>
        <dbReference type="Rhea" id="RHEA-COMP:15698"/>
        <dbReference type="Rhea" id="RHEA-COMP:15719"/>
        <dbReference type="ChEBI" id="CHEBI:14649"/>
        <dbReference type="ChEBI" id="CHEBI:15377"/>
        <dbReference type="ChEBI" id="CHEBI:15378"/>
        <dbReference type="ChEBI" id="CHEBI:144029"/>
        <dbReference type="ChEBI" id="CHEBI:144051"/>
    </reaction>
    <physiologicalReaction direction="left-to-right" evidence="11">
        <dbReference type="Rhea" id="RHEA:60877"/>
    </physiologicalReaction>
</comment>
<dbReference type="CDD" id="cd03429">
    <property type="entry name" value="NUDIX_NADH_pyrophosphatase_Nudt13"/>
    <property type="match status" value="1"/>
</dbReference>
<evidence type="ECO:0000256" key="14">
    <source>
        <dbReference type="SAM" id="Phobius"/>
    </source>
</evidence>
<feature type="compositionally biased region" description="Acidic residues" evidence="13">
    <location>
        <begin position="234"/>
        <end position="246"/>
    </location>
</feature>
<dbReference type="SUPFAM" id="SSF55811">
    <property type="entry name" value="Nudix"/>
    <property type="match status" value="1"/>
</dbReference>
<evidence type="ECO:0000256" key="6">
    <source>
        <dbReference type="ARBA" id="ARBA00022723"/>
    </source>
</evidence>
<feature type="compositionally biased region" description="Low complexity" evidence="13">
    <location>
        <begin position="986"/>
        <end position="1002"/>
    </location>
</feature>
<evidence type="ECO:0000256" key="9">
    <source>
        <dbReference type="ARBA" id="ARBA00023027"/>
    </source>
</evidence>
<comment type="cofactor">
    <cofactor evidence="2">
        <name>Zn(2+)</name>
        <dbReference type="ChEBI" id="CHEBI:29105"/>
    </cofactor>
</comment>
<evidence type="ECO:0000256" key="7">
    <source>
        <dbReference type="ARBA" id="ARBA00022801"/>
    </source>
</evidence>
<proteinExistence type="inferred from homology"/>
<dbReference type="GO" id="GO:0042393">
    <property type="term" value="F:histone binding"/>
    <property type="evidence" value="ECO:0007669"/>
    <property type="project" value="UniProtKB-ARBA"/>
</dbReference>
<organism evidence="16 17">
    <name type="scientific">Tetradesmus obliquus</name>
    <name type="common">Green alga</name>
    <name type="synonym">Acutodesmus obliquus</name>
    <dbReference type="NCBI Taxonomy" id="3088"/>
    <lineage>
        <taxon>Eukaryota</taxon>
        <taxon>Viridiplantae</taxon>
        <taxon>Chlorophyta</taxon>
        <taxon>core chlorophytes</taxon>
        <taxon>Chlorophyceae</taxon>
        <taxon>CS clade</taxon>
        <taxon>Sphaeropleales</taxon>
        <taxon>Scenedesmaceae</taxon>
        <taxon>Tetradesmus</taxon>
    </lineage>
</organism>
<dbReference type="Pfam" id="PF00293">
    <property type="entry name" value="NUDIX"/>
    <property type="match status" value="1"/>
</dbReference>
<dbReference type="Gene3D" id="3.90.79.10">
    <property type="entry name" value="Nucleoside Triphosphate Pyrophosphohydrolase"/>
    <property type="match status" value="1"/>
</dbReference>
<dbReference type="InterPro" id="IPR015797">
    <property type="entry name" value="NUDIX_hydrolase-like_dom_sf"/>
</dbReference>
<dbReference type="InterPro" id="IPR037231">
    <property type="entry name" value="NAP-like_sf"/>
</dbReference>
<reference evidence="16 17" key="1">
    <citation type="submission" date="2016-10" db="EMBL/GenBank/DDBJ databases">
        <authorList>
            <person name="Cai Z."/>
        </authorList>
    </citation>
    <scope>NUCLEOTIDE SEQUENCE [LARGE SCALE GENOMIC DNA]</scope>
</reference>
<dbReference type="GO" id="GO:0035529">
    <property type="term" value="F:NADH pyrophosphatase activity"/>
    <property type="evidence" value="ECO:0007669"/>
    <property type="project" value="TreeGrafter"/>
</dbReference>
<dbReference type="STRING" id="3088.A0A383VJ52"/>
<feature type="compositionally biased region" description="Low complexity" evidence="13">
    <location>
        <begin position="189"/>
        <end position="198"/>
    </location>
</feature>
<evidence type="ECO:0000256" key="2">
    <source>
        <dbReference type="ARBA" id="ARBA00001947"/>
    </source>
</evidence>
<dbReference type="GO" id="GO:0006334">
    <property type="term" value="P:nucleosome assembly"/>
    <property type="evidence" value="ECO:0007669"/>
    <property type="project" value="InterPro"/>
</dbReference>
<dbReference type="SUPFAM" id="SSF143113">
    <property type="entry name" value="NAP-like"/>
    <property type="match status" value="2"/>
</dbReference>
<keyword evidence="12" id="KW-0175">Coiled coil</keyword>
<dbReference type="PROSITE" id="PS00893">
    <property type="entry name" value="NUDIX_BOX"/>
    <property type="match status" value="1"/>
</dbReference>
<dbReference type="GO" id="GO:0005634">
    <property type="term" value="C:nucleus"/>
    <property type="evidence" value="ECO:0007669"/>
    <property type="project" value="InterPro"/>
</dbReference>
<evidence type="ECO:0000259" key="15">
    <source>
        <dbReference type="PROSITE" id="PS51462"/>
    </source>
</evidence>
<evidence type="ECO:0000256" key="12">
    <source>
        <dbReference type="SAM" id="Coils"/>
    </source>
</evidence>
<comment type="similarity">
    <text evidence="3">Belongs to the Nudix hydrolase family. NudC subfamily.</text>
</comment>
<dbReference type="PROSITE" id="PS51462">
    <property type="entry name" value="NUDIX"/>
    <property type="match status" value="1"/>
</dbReference>
<evidence type="ECO:0000313" key="17">
    <source>
        <dbReference type="Proteomes" id="UP000256970"/>
    </source>
</evidence>
<accession>A0A383VJ52</accession>
<feature type="region of interest" description="Disordered" evidence="13">
    <location>
        <begin position="166"/>
        <end position="199"/>
    </location>
</feature>
<evidence type="ECO:0000256" key="8">
    <source>
        <dbReference type="ARBA" id="ARBA00022842"/>
    </source>
</evidence>
<dbReference type="InterPro" id="IPR020084">
    <property type="entry name" value="NUDIX_hydrolase_CS"/>
</dbReference>
<dbReference type="InterPro" id="IPR015376">
    <property type="entry name" value="Znr_NADH_PPase"/>
</dbReference>
<dbReference type="InterPro" id="IPR000086">
    <property type="entry name" value="NUDIX_hydrolase_dom"/>
</dbReference>
<feature type="region of interest" description="Disordered" evidence="13">
    <location>
        <begin position="217"/>
        <end position="255"/>
    </location>
</feature>
<dbReference type="GO" id="GO:0046872">
    <property type="term" value="F:metal ion binding"/>
    <property type="evidence" value="ECO:0007669"/>
    <property type="project" value="UniProtKB-KW"/>
</dbReference>
<dbReference type="PANTHER" id="PTHR42904:SF6">
    <property type="entry name" value="NAD-CAPPED RNA HYDROLASE NUDT12"/>
    <property type="match status" value="1"/>
</dbReference>
<evidence type="ECO:0000256" key="5">
    <source>
        <dbReference type="ARBA" id="ARBA00012381"/>
    </source>
</evidence>
<dbReference type="FunFam" id="3.90.79.10:FF:000179">
    <property type="entry name" value="Predicted protein"/>
    <property type="match status" value="1"/>
</dbReference>
<dbReference type="Gene3D" id="3.90.79.20">
    <property type="match status" value="1"/>
</dbReference>
<evidence type="ECO:0000256" key="3">
    <source>
        <dbReference type="ARBA" id="ARBA00009595"/>
    </source>
</evidence>
<dbReference type="GO" id="GO:0006742">
    <property type="term" value="P:NADP+ catabolic process"/>
    <property type="evidence" value="ECO:0007669"/>
    <property type="project" value="TreeGrafter"/>
</dbReference>
<sequence>MASVLSNVIEIESQVAEQLASLEKQYSSSQKEHLQARDKLFKRRQELVSGKATPTSEELAGYVPAGDGSHGAAASAKAGVPYFWLNALCNQDTLAEEISSRDRQALAYCTSVKAVYPAAEGPPTIEMSFSSNPFFSSNTLRRCLGDAESGAKAVTTDIQWKDSSHNLTIKEVRKGGGKGKKGGKGKGGSDAAASSSSSVRLKPCPSFFRFFLPDSSSSRGDKVPQHLHDPTALQDEEEEEEEDEAGAEGGAKSAKAERDELLMALLTEQVLPRAAELYLAGPLQTLSDEEEGDFQVVHAGAGSPADLPGPVQGLLAALRHNQAALDALAAQRQQQRDGVNAQEDKLRLELAGKRRELLVPAGSSSTSVPRFWLRVLRSADAAALAISSRDAAALASLADVRFSLSSSSSAAEIGASRELLGKLELEFLPNPHLAASCSRLVKEYTFEVAPGGEPYLLHSKVAAAPAWASAALDPTHKPGRDGKQRPASSFFHLFRQGGGKYAFNLAGDDKEVQAEANELEVELLMELHGRLLLRAGSAYSEAAAQGWADDDSEAGDKAAWQAAGAAESEEEEEEGEGSDDEGEAAHRAAARRAKAKDKGGFKLTRASVLIGFVVLMLLAELFVFLDMAGLFKSKRHSDLLKRFQATYNPDSEVSLIVVTGRDVVVRPVGPDSTPGVHQDLQALLLRTDDPELDLQGEQLLLKWTPSDGAESLPLPLYLLGLDVQERWTFAVDISPARDLFMDFLRTGCDLEVSLKDLRLLLPTLSLDAAAIAGQAVALSQWHQTHPFCSRCGKETVPTEGGSRRRCIGRQPHKLYPRTDPVVIMLVESPDGHRALLGRSAKSTPGMYTCLSGFIDPCEGIEEAVRREVMEEARVQVSDVQIVGTQPWPIGRYGSCELMIGCVARATSYEVLLNPAEMEDVQWYDRAELRAAVSFYNRPGPLPEIQKRSWSSLGFFIPPPFAVAHHLISAWASREDPWFTPADEDNASQGGTSQAAAAAGGSSRPSQNGNAAADDQQRHSESAGNGAGGSRL</sequence>
<comment type="similarity">
    <text evidence="4">Belongs to the nucleosome assembly protein (NAP) family.</text>
</comment>
<dbReference type="Pfam" id="PF00956">
    <property type="entry name" value="NAP"/>
    <property type="match status" value="2"/>
</dbReference>
<dbReference type="GO" id="GO:0000724">
    <property type="term" value="P:double-strand break repair via homologous recombination"/>
    <property type="evidence" value="ECO:0007669"/>
    <property type="project" value="UniProtKB-ARBA"/>
</dbReference>
<evidence type="ECO:0000256" key="1">
    <source>
        <dbReference type="ARBA" id="ARBA00001946"/>
    </source>
</evidence>
<dbReference type="Gene3D" id="3.30.1120.90">
    <property type="entry name" value="Nucleosome assembly protein"/>
    <property type="match status" value="2"/>
</dbReference>
<gene>
    <name evidence="16" type="ORF">BQ4739_LOCUS5188</name>
</gene>
<evidence type="ECO:0000256" key="10">
    <source>
        <dbReference type="ARBA" id="ARBA00023186"/>
    </source>
</evidence>
<keyword evidence="6" id="KW-0479">Metal-binding</keyword>
<feature type="compositionally biased region" description="Acidic residues" evidence="13">
    <location>
        <begin position="567"/>
        <end position="582"/>
    </location>
</feature>
<feature type="compositionally biased region" description="Basic and acidic residues" evidence="13">
    <location>
        <begin position="219"/>
        <end position="229"/>
    </location>
</feature>
<feature type="coiled-coil region" evidence="12">
    <location>
        <begin position="12"/>
        <end position="39"/>
    </location>
</feature>
<dbReference type="InterPro" id="IPR049734">
    <property type="entry name" value="NudC-like_C"/>
</dbReference>
<keyword evidence="9" id="KW-0520">NAD</keyword>
<comment type="cofactor">
    <cofactor evidence="1">
        <name>Mg(2+)</name>
        <dbReference type="ChEBI" id="CHEBI:18420"/>
    </cofactor>
</comment>
<protein>
    <recommendedName>
        <fullName evidence="5">NAD(+) diphosphatase</fullName>
        <ecNumber evidence="5">3.6.1.22</ecNumber>
    </recommendedName>
</protein>
<dbReference type="Pfam" id="PF09297">
    <property type="entry name" value="Zn_ribbon_NUD"/>
    <property type="match status" value="1"/>
</dbReference>
<dbReference type="EC" id="3.6.1.22" evidence="5"/>
<evidence type="ECO:0000313" key="16">
    <source>
        <dbReference type="EMBL" id="SZX64694.1"/>
    </source>
</evidence>
<dbReference type="PANTHER" id="PTHR42904">
    <property type="entry name" value="NUDIX HYDROLASE, NUDC SUBFAMILY"/>
    <property type="match status" value="1"/>
</dbReference>
<keyword evidence="14" id="KW-1133">Transmembrane helix</keyword>
<keyword evidence="14" id="KW-0472">Membrane</keyword>
<dbReference type="InterPro" id="IPR050241">
    <property type="entry name" value="NAD-cap_RNA_hydrolase_NudC"/>
</dbReference>
<dbReference type="GO" id="GO:0005777">
    <property type="term" value="C:peroxisome"/>
    <property type="evidence" value="ECO:0007669"/>
    <property type="project" value="TreeGrafter"/>
</dbReference>
<feature type="region of interest" description="Disordered" evidence="13">
    <location>
        <begin position="978"/>
        <end position="1031"/>
    </location>
</feature>
<dbReference type="GO" id="GO:0019677">
    <property type="term" value="P:NAD+ catabolic process"/>
    <property type="evidence" value="ECO:0007669"/>
    <property type="project" value="TreeGrafter"/>
</dbReference>
<keyword evidence="17" id="KW-1185">Reference proteome</keyword>
<keyword evidence="14" id="KW-0812">Transmembrane</keyword>
<dbReference type="AlphaFoldDB" id="A0A383VJ52"/>
<keyword evidence="10" id="KW-0143">Chaperone</keyword>
<feature type="region of interest" description="Disordered" evidence="13">
    <location>
        <begin position="546"/>
        <end position="591"/>
    </location>
</feature>
<evidence type="ECO:0000256" key="4">
    <source>
        <dbReference type="ARBA" id="ARBA00009947"/>
    </source>
</evidence>
<dbReference type="EMBL" id="FNXT01000443">
    <property type="protein sequence ID" value="SZX64694.1"/>
    <property type="molecule type" value="Genomic_DNA"/>
</dbReference>
<name>A0A383VJ52_TETOB</name>
<feature type="compositionally biased region" description="Basic residues" evidence="13">
    <location>
        <begin position="175"/>
        <end position="184"/>
    </location>
</feature>
<evidence type="ECO:0000256" key="13">
    <source>
        <dbReference type="SAM" id="MobiDB-lite"/>
    </source>
</evidence>
<keyword evidence="7" id="KW-0378">Hydrolase</keyword>
<feature type="domain" description="Nudix hydrolase" evidence="15">
    <location>
        <begin position="816"/>
        <end position="945"/>
    </location>
</feature>
<dbReference type="InterPro" id="IPR002164">
    <property type="entry name" value="NAP_family"/>
</dbReference>
<dbReference type="GO" id="GO:0005829">
    <property type="term" value="C:cytosol"/>
    <property type="evidence" value="ECO:0007669"/>
    <property type="project" value="TreeGrafter"/>
</dbReference>
<feature type="transmembrane region" description="Helical" evidence="14">
    <location>
        <begin position="608"/>
        <end position="631"/>
    </location>
</feature>
<keyword evidence="8" id="KW-0460">Magnesium</keyword>
<evidence type="ECO:0000256" key="11">
    <source>
        <dbReference type="ARBA" id="ARBA00023679"/>
    </source>
</evidence>
<feature type="compositionally biased region" description="Low complexity" evidence="13">
    <location>
        <begin position="557"/>
        <end position="566"/>
    </location>
</feature>